<keyword evidence="4" id="KW-1185">Reference proteome</keyword>
<comment type="caution">
    <text evidence="2">The sequence shown here is derived from an EMBL/GenBank/DDBJ whole genome shotgun (WGS) entry which is preliminary data.</text>
</comment>
<name>A0A814XNC0_9BILA</name>
<dbReference type="AlphaFoldDB" id="A0A814XNC0"/>
<evidence type="ECO:0000313" key="2">
    <source>
        <dbReference type="EMBL" id="CAF1218246.1"/>
    </source>
</evidence>
<dbReference type="Proteomes" id="UP000663829">
    <property type="component" value="Unassembled WGS sequence"/>
</dbReference>
<dbReference type="InterPro" id="IPR036465">
    <property type="entry name" value="vWFA_dom_sf"/>
</dbReference>
<evidence type="ECO:0000313" key="4">
    <source>
        <dbReference type="Proteomes" id="UP000663829"/>
    </source>
</evidence>
<gene>
    <name evidence="2" type="ORF">GPM918_LOCUS24556</name>
    <name evidence="3" type="ORF">SRO942_LOCUS24558</name>
</gene>
<dbReference type="Proteomes" id="UP000681722">
    <property type="component" value="Unassembled WGS sequence"/>
</dbReference>
<evidence type="ECO:0008006" key="5">
    <source>
        <dbReference type="Google" id="ProtNLM"/>
    </source>
</evidence>
<dbReference type="EMBL" id="CAJNOQ010009200">
    <property type="protein sequence ID" value="CAF1218246.1"/>
    <property type="molecule type" value="Genomic_DNA"/>
</dbReference>
<dbReference type="Gene3D" id="3.40.50.410">
    <property type="entry name" value="von Willebrand factor, type A domain"/>
    <property type="match status" value="1"/>
</dbReference>
<accession>A0A814XNC0</accession>
<protein>
    <recommendedName>
        <fullName evidence="5">VWFA domain-containing protein</fullName>
    </recommendedName>
</protein>
<evidence type="ECO:0000256" key="1">
    <source>
        <dbReference type="SAM" id="MobiDB-lite"/>
    </source>
</evidence>
<feature type="region of interest" description="Disordered" evidence="1">
    <location>
        <begin position="171"/>
        <end position="195"/>
    </location>
</feature>
<organism evidence="2 4">
    <name type="scientific">Didymodactylos carnosus</name>
    <dbReference type="NCBI Taxonomy" id="1234261"/>
    <lineage>
        <taxon>Eukaryota</taxon>
        <taxon>Metazoa</taxon>
        <taxon>Spiralia</taxon>
        <taxon>Gnathifera</taxon>
        <taxon>Rotifera</taxon>
        <taxon>Eurotatoria</taxon>
        <taxon>Bdelloidea</taxon>
        <taxon>Philodinida</taxon>
        <taxon>Philodinidae</taxon>
        <taxon>Didymodactylos</taxon>
    </lineage>
</organism>
<reference evidence="2" key="1">
    <citation type="submission" date="2021-02" db="EMBL/GenBank/DDBJ databases">
        <authorList>
            <person name="Nowell W R."/>
        </authorList>
    </citation>
    <scope>NUCLEOTIDE SEQUENCE</scope>
</reference>
<dbReference type="EMBL" id="CAJOBC010009204">
    <property type="protein sequence ID" value="CAF3981823.1"/>
    <property type="molecule type" value="Genomic_DNA"/>
</dbReference>
<proteinExistence type="predicted"/>
<evidence type="ECO:0000313" key="3">
    <source>
        <dbReference type="EMBL" id="CAF3981823.1"/>
    </source>
</evidence>
<sequence length="195" mass="22606">MYSPLHKISLITFDTCPRKIFPFTSVTGEHLKLLEPLEAKGVETALYDAIIYSLKQFPQDSALRSLTILTDGGDTLSNPTNRTTVTQMNEDFIIKKTRELTIKGCFLHIGDRQVENTKRLSERLKHYDFYQFNQGNQREFTQTYFQTIAAAPTSTTAENELDELRMRHIISQSPDPPQRQIPTEERWQRQMEFAS</sequence>
<dbReference type="SUPFAM" id="SSF53300">
    <property type="entry name" value="vWA-like"/>
    <property type="match status" value="1"/>
</dbReference>